<comment type="caution">
    <text evidence="3">The sequence shown here is derived from an EMBL/GenBank/DDBJ whole genome shotgun (WGS) entry which is preliminary data.</text>
</comment>
<evidence type="ECO:0000313" key="3">
    <source>
        <dbReference type="EMBL" id="KAG2201070.1"/>
    </source>
</evidence>
<feature type="domain" description="Putative 5'-nucleotidase C-terminal" evidence="2">
    <location>
        <begin position="357"/>
        <end position="530"/>
    </location>
</feature>
<dbReference type="InterPro" id="IPR014485">
    <property type="entry name" value="Pesterase_C1039"/>
</dbReference>
<dbReference type="InterPro" id="IPR029052">
    <property type="entry name" value="Metallo-depent_PP-like"/>
</dbReference>
<dbReference type="SUPFAM" id="SSF55816">
    <property type="entry name" value="5'-nucleotidase (syn. UDP-sugar hydrolase), C-terminal domain"/>
    <property type="match status" value="1"/>
</dbReference>
<dbReference type="InterPro" id="IPR053828">
    <property type="entry name" value="Nucleosidase_C"/>
</dbReference>
<dbReference type="EMBL" id="JAEPRD010000075">
    <property type="protein sequence ID" value="KAG2201070.1"/>
    <property type="molecule type" value="Genomic_DNA"/>
</dbReference>
<reference evidence="3" key="1">
    <citation type="submission" date="2020-12" db="EMBL/GenBank/DDBJ databases">
        <title>Metabolic potential, ecology and presence of endohyphal bacteria is reflected in genomic diversity of Mucoromycotina.</title>
        <authorList>
            <person name="Muszewska A."/>
            <person name="Okrasinska A."/>
            <person name="Steczkiewicz K."/>
            <person name="Drgas O."/>
            <person name="Orlowska M."/>
            <person name="Perlinska-Lenart U."/>
            <person name="Aleksandrzak-Piekarczyk T."/>
            <person name="Szatraj K."/>
            <person name="Zielenkiewicz U."/>
            <person name="Pilsyk S."/>
            <person name="Malc E."/>
            <person name="Mieczkowski P."/>
            <person name="Kruszewska J.S."/>
            <person name="Biernat P."/>
            <person name="Pawlowska J."/>
        </authorList>
    </citation>
    <scope>NUCLEOTIDE SEQUENCE</scope>
    <source>
        <strain evidence="3">WA0000017839</strain>
    </source>
</reference>
<dbReference type="PANTHER" id="PTHR11575">
    <property type="entry name" value="5'-NUCLEOTIDASE-RELATED"/>
    <property type="match status" value="1"/>
</dbReference>
<keyword evidence="1" id="KW-0732">Signal</keyword>
<dbReference type="Gene3D" id="3.90.780.10">
    <property type="entry name" value="5'-Nucleotidase, C-terminal domain"/>
    <property type="match status" value="1"/>
</dbReference>
<evidence type="ECO:0000313" key="4">
    <source>
        <dbReference type="Proteomes" id="UP000603453"/>
    </source>
</evidence>
<dbReference type="GO" id="GO:0005829">
    <property type="term" value="C:cytosol"/>
    <property type="evidence" value="ECO:0007669"/>
    <property type="project" value="TreeGrafter"/>
</dbReference>
<feature type="signal peptide" evidence="1">
    <location>
        <begin position="1"/>
        <end position="18"/>
    </location>
</feature>
<name>A0A8H7QZE9_9FUNG</name>
<dbReference type="GO" id="GO:0016787">
    <property type="term" value="F:hydrolase activity"/>
    <property type="evidence" value="ECO:0007669"/>
    <property type="project" value="InterPro"/>
</dbReference>
<gene>
    <name evidence="3" type="ORF">INT47_010822</name>
</gene>
<dbReference type="SUPFAM" id="SSF56300">
    <property type="entry name" value="Metallo-dependent phosphatases"/>
    <property type="match status" value="1"/>
</dbReference>
<proteinExistence type="predicted"/>
<keyword evidence="4" id="KW-1185">Reference proteome</keyword>
<sequence length="567" mass="65122">MRVLCIATFVIAFNSVGCHVIGLGKRQQDDAIATPGISELRPLPWGKVNFIHTTDTHGWLEGHLLEGAYNGDLGDFYSFTMRMKQKARHLQRDLFIVDTGDTHDGNGLSDVTSPRGKLSQPLLTHIPYDILTIGNHELYVNDVTQDVVENFRPHWKDRYLTSNVYFKDLNNNRTVSIGEKYTYFEGEFGTRVLAYGFLFDFRSHGNRSVVETVRHEIEQDWFLDSLTAHEPDIITLIGHIGLRFNEFYILIDAIRNVYPTIPIAILGGHTHIRDSVKYDPWAAGIESGRYFETDFSKDNVTFARRYLDQNRQTYIYHSVDNNETEFDTEVGRNITNTIFDLRKENSLSTILGYAPQDYYLTAADPKTNSSVFHLIMQEVLPKIVAKEDLKNPPYFLLNSGGVRYDVYKGAFSKDNMYQLSPFEDEFFCIENVPREIVLRLLPILNKEGEALKKRGVWPYNERVPQDQQAYLHQQEVRTPGYATTDDFGTDGDDTVHVPIPYFDLPAFVANDVPSTAFIDIIYADFIDSQLQDLLFQLSHKNWTVIKPYGNVTSSTMWVDFASKYWSP</sequence>
<protein>
    <recommendedName>
        <fullName evidence="2">Putative 5'-nucleotidase C-terminal domain-containing protein</fullName>
    </recommendedName>
</protein>
<organism evidence="3 4">
    <name type="scientific">Mucor saturninus</name>
    <dbReference type="NCBI Taxonomy" id="64648"/>
    <lineage>
        <taxon>Eukaryota</taxon>
        <taxon>Fungi</taxon>
        <taxon>Fungi incertae sedis</taxon>
        <taxon>Mucoromycota</taxon>
        <taxon>Mucoromycotina</taxon>
        <taxon>Mucoromycetes</taxon>
        <taxon>Mucorales</taxon>
        <taxon>Mucorineae</taxon>
        <taxon>Mucoraceae</taxon>
        <taxon>Mucor</taxon>
    </lineage>
</organism>
<evidence type="ECO:0000256" key="1">
    <source>
        <dbReference type="SAM" id="SignalP"/>
    </source>
</evidence>
<accession>A0A8H7QZE9</accession>
<dbReference type="Pfam" id="PF21953">
    <property type="entry name" value="NadN_nucleosid_C"/>
    <property type="match status" value="1"/>
</dbReference>
<dbReference type="OrthoDB" id="7722975at2759"/>
<feature type="chain" id="PRO_5034898051" description="Putative 5'-nucleotidase C-terminal domain-containing protein" evidence="1">
    <location>
        <begin position="19"/>
        <end position="567"/>
    </location>
</feature>
<evidence type="ECO:0000259" key="2">
    <source>
        <dbReference type="Pfam" id="PF21953"/>
    </source>
</evidence>
<dbReference type="AlphaFoldDB" id="A0A8H7QZE9"/>
<dbReference type="PIRSF" id="PIRSF017316">
    <property type="entry name" value="Pesterase_C1039"/>
    <property type="match status" value="1"/>
</dbReference>
<dbReference type="GO" id="GO:0009166">
    <property type="term" value="P:nucleotide catabolic process"/>
    <property type="evidence" value="ECO:0007669"/>
    <property type="project" value="InterPro"/>
</dbReference>
<dbReference type="Proteomes" id="UP000603453">
    <property type="component" value="Unassembled WGS sequence"/>
</dbReference>
<dbReference type="PANTHER" id="PTHR11575:SF22">
    <property type="entry name" value="ADL392WP"/>
    <property type="match status" value="1"/>
</dbReference>
<dbReference type="InterPro" id="IPR006179">
    <property type="entry name" value="5_nucleotidase/apyrase"/>
</dbReference>
<dbReference type="Gene3D" id="3.60.21.10">
    <property type="match status" value="1"/>
</dbReference>
<dbReference type="InterPro" id="IPR036907">
    <property type="entry name" value="5'-Nucleotdase_C_sf"/>
</dbReference>